<dbReference type="AlphaFoldDB" id="A0A409W498"/>
<name>A0A409W498_9AGAR</name>
<feature type="transmembrane region" description="Helical" evidence="1">
    <location>
        <begin position="21"/>
        <end position="42"/>
    </location>
</feature>
<keyword evidence="3" id="KW-1185">Reference proteome</keyword>
<evidence type="ECO:0000256" key="1">
    <source>
        <dbReference type="SAM" id="Phobius"/>
    </source>
</evidence>
<evidence type="ECO:0000313" key="3">
    <source>
        <dbReference type="Proteomes" id="UP000284706"/>
    </source>
</evidence>
<keyword evidence="1" id="KW-0812">Transmembrane</keyword>
<organism evidence="2 3">
    <name type="scientific">Gymnopilus dilepis</name>
    <dbReference type="NCBI Taxonomy" id="231916"/>
    <lineage>
        <taxon>Eukaryota</taxon>
        <taxon>Fungi</taxon>
        <taxon>Dikarya</taxon>
        <taxon>Basidiomycota</taxon>
        <taxon>Agaricomycotina</taxon>
        <taxon>Agaricomycetes</taxon>
        <taxon>Agaricomycetidae</taxon>
        <taxon>Agaricales</taxon>
        <taxon>Agaricineae</taxon>
        <taxon>Hymenogastraceae</taxon>
        <taxon>Gymnopilus</taxon>
    </lineage>
</organism>
<reference evidence="2 3" key="1">
    <citation type="journal article" date="2018" name="Evol. Lett.">
        <title>Horizontal gene cluster transfer increased hallucinogenic mushroom diversity.</title>
        <authorList>
            <person name="Reynolds H.T."/>
            <person name="Vijayakumar V."/>
            <person name="Gluck-Thaler E."/>
            <person name="Korotkin H.B."/>
            <person name="Matheny P.B."/>
            <person name="Slot J.C."/>
        </authorList>
    </citation>
    <scope>NUCLEOTIDE SEQUENCE [LARGE SCALE GENOMIC DNA]</scope>
    <source>
        <strain evidence="2 3">SRW20</strain>
    </source>
</reference>
<dbReference type="EMBL" id="NHYE01005413">
    <property type="protein sequence ID" value="PPQ73288.1"/>
    <property type="molecule type" value="Genomic_DNA"/>
</dbReference>
<evidence type="ECO:0000313" key="2">
    <source>
        <dbReference type="EMBL" id="PPQ73288.1"/>
    </source>
</evidence>
<gene>
    <name evidence="2" type="ORF">CVT26_015239</name>
</gene>
<dbReference type="Proteomes" id="UP000284706">
    <property type="component" value="Unassembled WGS sequence"/>
</dbReference>
<dbReference type="InParanoid" id="A0A409W498"/>
<keyword evidence="1" id="KW-1133">Transmembrane helix</keyword>
<proteinExistence type="predicted"/>
<comment type="caution">
    <text evidence="2">The sequence shown here is derived from an EMBL/GenBank/DDBJ whole genome shotgun (WGS) entry which is preliminary data.</text>
</comment>
<sequence length="182" mass="20537">MILPVLWSRRLLSSGSIWLELFVLLSSVFALPLFNGHALYQVLRAFSFANVVLTPSAQGLDAIEWLMAACVQILASYLMVSSYESAAVYDRDTAWDPVNAALETKLSYVATHGIVIQLLEGRNISPERSRSWHVIFTLHRTSELSSQVQFLLKSLCTHEANMTWTSRVRKLSCYLHDSQLAF</sequence>
<keyword evidence="1" id="KW-0472">Membrane</keyword>
<protein>
    <submittedName>
        <fullName evidence="2">Uncharacterized protein</fullName>
    </submittedName>
</protein>
<accession>A0A409W498</accession>